<dbReference type="Pfam" id="PF00038">
    <property type="entry name" value="Filament"/>
    <property type="match status" value="1"/>
</dbReference>
<feature type="region of interest" description="Disordered" evidence="4">
    <location>
        <begin position="83"/>
        <end position="119"/>
    </location>
</feature>
<dbReference type="SUPFAM" id="SSF64593">
    <property type="entry name" value="Intermediate filament protein, coiled coil region"/>
    <property type="match status" value="2"/>
</dbReference>
<evidence type="ECO:0000313" key="6">
    <source>
        <dbReference type="Ensembl" id="ENSSMAP00000063763.1"/>
    </source>
</evidence>
<dbReference type="GO" id="GO:0005737">
    <property type="term" value="C:cytoplasm"/>
    <property type="evidence" value="ECO:0007669"/>
    <property type="project" value="TreeGrafter"/>
</dbReference>
<dbReference type="PANTHER" id="PTHR45652">
    <property type="entry name" value="GLIAL FIBRILLARY ACIDIC PROTEIN"/>
    <property type="match status" value="1"/>
</dbReference>
<dbReference type="RefSeq" id="XP_035472521.1">
    <property type="nucleotide sequence ID" value="XM_035616628.2"/>
</dbReference>
<name>A0A8D3DW54_SCOMX</name>
<dbReference type="Gene3D" id="1.20.5.170">
    <property type="match status" value="1"/>
</dbReference>
<feature type="compositionally biased region" description="Polar residues" evidence="4">
    <location>
        <begin position="539"/>
        <end position="555"/>
    </location>
</feature>
<dbReference type="GO" id="GO:0045109">
    <property type="term" value="P:intermediate filament organization"/>
    <property type="evidence" value="ECO:0007669"/>
    <property type="project" value="TreeGrafter"/>
</dbReference>
<dbReference type="SMART" id="SM01391">
    <property type="entry name" value="Filament"/>
    <property type="match status" value="1"/>
</dbReference>
<dbReference type="GO" id="GO:0048570">
    <property type="term" value="P:notochord morphogenesis"/>
    <property type="evidence" value="ECO:0007669"/>
    <property type="project" value="Ensembl"/>
</dbReference>
<dbReference type="Gene3D" id="1.20.5.1160">
    <property type="entry name" value="Vasodilator-stimulated phosphoprotein"/>
    <property type="match status" value="1"/>
</dbReference>
<dbReference type="InterPro" id="IPR006821">
    <property type="entry name" value="Intermed_filament_DNA-bd"/>
</dbReference>
<proteinExistence type="predicted"/>
<dbReference type="GO" id="GO:0005200">
    <property type="term" value="F:structural constituent of cytoskeleton"/>
    <property type="evidence" value="ECO:0007669"/>
    <property type="project" value="Ensembl"/>
</dbReference>
<accession>A0A8D3DW54</accession>
<keyword evidence="2 3" id="KW-0175">Coiled coil</keyword>
<dbReference type="GO" id="GO:0005882">
    <property type="term" value="C:intermediate filament"/>
    <property type="evidence" value="ECO:0007669"/>
    <property type="project" value="UniProtKB-KW"/>
</dbReference>
<sequence length="595" mass="67008">MFVAPLTQGLGRFNIPLWRRGKGWGGYKDPTEGAEAKSEQFPFVQQKFQQLQESFNMSRSPERMSSYRRHFEGALTATAAAQFRVSSPSPTRRETQTRHRSVSFTRSGGTVGRRALSNKARTTSSVSMGALCFGMSIGLGPKLDLDAAAAENQVFMMTRTNERQEMVALNDRLAAYIEKVRTLESENKLLEVEIEALKGRHVKPSGLRQLYESQLRELNREAEQMRVQRDMSLAAKEAMLGQLDMIKAKYDDAVLSRKKAEHDIESLRPDVDKATSARITLEKQLENLETELAFLQRVHKEEIEELVQQIYSATAKVDMTFGLPDLSSALRQIQSQYDSIAAKNLQEMDTWYKAKFEDLGKASNKHIQSVRSVREEIAGYKKDVLNKERELEAQKTRNEYLEAQIRDAAVKYKKEEEDLQERIESIKLDLNVTKEKIALLLREYQDLLNVKMALEIEITTYRKLIEGEDSRLSNMVHYLCLTGGLSLTSSVSMRAASASALESHAPAATSELRDASSERGSGAAEKPVDARRARVEVVSSDTQTDGSLDSKQATEMSERKTLLIRTVKTDGDTYESNTQERTITISGAADDTDEE</sequence>
<evidence type="ECO:0000256" key="3">
    <source>
        <dbReference type="SAM" id="Coils"/>
    </source>
</evidence>
<gene>
    <name evidence="6" type="primary">ngs</name>
</gene>
<feature type="compositionally biased region" description="Basic and acidic residues" evidence="4">
    <location>
        <begin position="526"/>
        <end position="535"/>
    </location>
</feature>
<dbReference type="OrthoDB" id="2441647at2759"/>
<dbReference type="PANTHER" id="PTHR45652:SF11">
    <property type="entry name" value="NOTOCHORD GRANULAR SURFACE"/>
    <property type="match status" value="1"/>
</dbReference>
<dbReference type="CTD" id="572199"/>
<dbReference type="Gene3D" id="1.20.5.500">
    <property type="entry name" value="Single helix bin"/>
    <property type="match status" value="1"/>
</dbReference>
<dbReference type="Ensembl" id="ENSSMAT00000040299.1">
    <property type="protein sequence ID" value="ENSSMAP00000063763.1"/>
    <property type="gene ID" value="ENSSMAG00000009188.2"/>
</dbReference>
<feature type="region of interest" description="Disordered" evidence="4">
    <location>
        <begin position="502"/>
        <end position="558"/>
    </location>
</feature>
<evidence type="ECO:0000256" key="4">
    <source>
        <dbReference type="SAM" id="MobiDB-lite"/>
    </source>
</evidence>
<feature type="coiled-coil region" evidence="3">
    <location>
        <begin position="370"/>
        <end position="457"/>
    </location>
</feature>
<feature type="region of interest" description="Disordered" evidence="4">
    <location>
        <begin position="573"/>
        <end position="595"/>
    </location>
</feature>
<reference evidence="6" key="1">
    <citation type="submission" date="2023-05" db="EMBL/GenBank/DDBJ databases">
        <title>High-quality long-read genome of Scophthalmus maximus.</title>
        <authorList>
            <person name="Lien S."/>
            <person name="Martinez P."/>
        </authorList>
    </citation>
    <scope>NUCLEOTIDE SEQUENCE [LARGE SCALE GENOMIC DNA]</scope>
</reference>
<evidence type="ECO:0000256" key="2">
    <source>
        <dbReference type="ARBA" id="ARBA00023054"/>
    </source>
</evidence>
<protein>
    <submittedName>
        <fullName evidence="6">Notochord granular surface</fullName>
    </submittedName>
</protein>
<dbReference type="InterPro" id="IPR050405">
    <property type="entry name" value="Intermediate_filament"/>
</dbReference>
<feature type="coiled-coil region" evidence="3">
    <location>
        <begin position="159"/>
        <end position="235"/>
    </location>
</feature>
<reference evidence="6" key="2">
    <citation type="submission" date="2025-08" db="UniProtKB">
        <authorList>
            <consortium name="Ensembl"/>
        </authorList>
    </citation>
    <scope>IDENTIFICATION</scope>
</reference>
<keyword evidence="1" id="KW-0403">Intermediate filament</keyword>
<organism evidence="6 7">
    <name type="scientific">Scophthalmus maximus</name>
    <name type="common">Turbot</name>
    <name type="synonym">Psetta maxima</name>
    <dbReference type="NCBI Taxonomy" id="52904"/>
    <lineage>
        <taxon>Eukaryota</taxon>
        <taxon>Metazoa</taxon>
        <taxon>Chordata</taxon>
        <taxon>Craniata</taxon>
        <taxon>Vertebrata</taxon>
        <taxon>Euteleostomi</taxon>
        <taxon>Actinopterygii</taxon>
        <taxon>Neopterygii</taxon>
        <taxon>Teleostei</taxon>
        <taxon>Neoteleostei</taxon>
        <taxon>Acanthomorphata</taxon>
        <taxon>Carangaria</taxon>
        <taxon>Pleuronectiformes</taxon>
        <taxon>Pleuronectoidei</taxon>
        <taxon>Scophthalmidae</taxon>
        <taxon>Scophthalmus</taxon>
    </lineage>
</organism>
<dbReference type="GeneTree" id="ENSGT00940000164536"/>
<dbReference type="GeneID" id="118289703"/>
<dbReference type="Proteomes" id="UP000694558">
    <property type="component" value="Chromosome 20"/>
</dbReference>
<dbReference type="PROSITE" id="PS51842">
    <property type="entry name" value="IF_ROD_2"/>
    <property type="match status" value="1"/>
</dbReference>
<dbReference type="GO" id="GO:0060035">
    <property type="term" value="P:notochord cell development"/>
    <property type="evidence" value="ECO:0007669"/>
    <property type="project" value="Ensembl"/>
</dbReference>
<evidence type="ECO:0000313" key="7">
    <source>
        <dbReference type="Proteomes" id="UP000694558"/>
    </source>
</evidence>
<evidence type="ECO:0000256" key="1">
    <source>
        <dbReference type="ARBA" id="ARBA00022754"/>
    </source>
</evidence>
<feature type="compositionally biased region" description="Polar residues" evidence="4">
    <location>
        <begin position="574"/>
        <end position="585"/>
    </location>
</feature>
<feature type="domain" description="IF rod" evidence="5">
    <location>
        <begin position="162"/>
        <end position="472"/>
    </location>
</feature>
<evidence type="ECO:0000259" key="5">
    <source>
        <dbReference type="PROSITE" id="PS51842"/>
    </source>
</evidence>
<dbReference type="InterPro" id="IPR039008">
    <property type="entry name" value="IF_rod_dom"/>
</dbReference>
<dbReference type="AlphaFoldDB" id="A0A8D3DW54"/>
<dbReference type="KEGG" id="smau:118289703"/>
<dbReference type="FunFam" id="1.20.5.1160:FF:000001">
    <property type="entry name" value="Keratin type II"/>
    <property type="match status" value="1"/>
</dbReference>
<feature type="coiled-coil region" evidence="3">
    <location>
        <begin position="271"/>
        <end position="305"/>
    </location>
</feature>
<dbReference type="Pfam" id="PF04732">
    <property type="entry name" value="Filament_head"/>
    <property type="match status" value="1"/>
</dbReference>